<accession>A0ABS7TEY5</accession>
<keyword evidence="1" id="KW-0812">Transmembrane</keyword>
<dbReference type="Proteomes" id="UP001430290">
    <property type="component" value="Unassembled WGS sequence"/>
</dbReference>
<dbReference type="EMBL" id="JAIQDJ010000004">
    <property type="protein sequence ID" value="MBZ4186407.1"/>
    <property type="molecule type" value="Genomic_DNA"/>
</dbReference>
<comment type="caution">
    <text evidence="2">The sequence shown here is derived from an EMBL/GenBank/DDBJ whole genome shotgun (WGS) entry which is preliminary data.</text>
</comment>
<name>A0ABS7TEY5_9GAMM</name>
<dbReference type="InterPro" id="IPR034756">
    <property type="entry name" value="T2SSM_b"/>
</dbReference>
<keyword evidence="1" id="KW-1133">Transmembrane helix</keyword>
<dbReference type="Pfam" id="PF10741">
    <property type="entry name" value="T2SSM_b"/>
    <property type="match status" value="1"/>
</dbReference>
<evidence type="ECO:0000313" key="2">
    <source>
        <dbReference type="EMBL" id="MBZ4186407.1"/>
    </source>
</evidence>
<protein>
    <submittedName>
        <fullName evidence="2">Type II secretion system protein M</fullName>
    </submittedName>
</protein>
<proteinExistence type="predicted"/>
<organism evidence="2 3">
    <name type="scientific">Thermomonas beijingensis</name>
    <dbReference type="NCBI Taxonomy" id="2872701"/>
    <lineage>
        <taxon>Bacteria</taxon>
        <taxon>Pseudomonadati</taxon>
        <taxon>Pseudomonadota</taxon>
        <taxon>Gammaproteobacteria</taxon>
        <taxon>Lysobacterales</taxon>
        <taxon>Lysobacteraceae</taxon>
        <taxon>Thermomonas</taxon>
    </lineage>
</organism>
<evidence type="ECO:0000313" key="3">
    <source>
        <dbReference type="Proteomes" id="UP001430290"/>
    </source>
</evidence>
<gene>
    <name evidence="2" type="ORF">K7B09_08735</name>
</gene>
<feature type="transmembrane region" description="Helical" evidence="1">
    <location>
        <begin position="21"/>
        <end position="43"/>
    </location>
</feature>
<evidence type="ECO:0000256" key="1">
    <source>
        <dbReference type="SAM" id="Phobius"/>
    </source>
</evidence>
<sequence length="203" mass="22244">MSAGMASVRLRGMREEWRGNLRLRIGVMAAAAVGFLYLCLVLMDWRSDLHAQYQQRTLQLYKMSALAGQEHWLGRAQNAKAAEKALQAEIPNAATIGLAQAEAQTMVRQLMTAFGNKLTSEARPPAEVTGQPGVWKIPVTLRGVLSQPQMLEILRRLEDSDRLVTVEELSFTFVQGLPNMSLTLAAYYRVGTGKPQGASNGAG</sequence>
<keyword evidence="3" id="KW-1185">Reference proteome</keyword>
<reference evidence="2" key="1">
    <citation type="submission" date="2021-09" db="EMBL/GenBank/DDBJ databases">
        <authorList>
            <person name="Wu T."/>
            <person name="Guo S.Z."/>
        </authorList>
    </citation>
    <scope>NUCLEOTIDE SEQUENCE</scope>
    <source>
        <strain evidence="2">RSS-23</strain>
    </source>
</reference>
<dbReference type="RefSeq" id="WP_223629086.1">
    <property type="nucleotide sequence ID" value="NZ_JAIQDJ010000004.1"/>
</dbReference>
<keyword evidence="1" id="KW-0472">Membrane</keyword>